<protein>
    <submittedName>
        <fullName evidence="2">Uncharacterized protein</fullName>
    </submittedName>
</protein>
<evidence type="ECO:0000313" key="2">
    <source>
        <dbReference type="EMBL" id="GID50390.1"/>
    </source>
</evidence>
<organism evidence="2">
    <name type="scientific">Actinoplanes campanulatus</name>
    <dbReference type="NCBI Taxonomy" id="113559"/>
    <lineage>
        <taxon>Bacteria</taxon>
        <taxon>Bacillati</taxon>
        <taxon>Actinomycetota</taxon>
        <taxon>Actinomycetes</taxon>
        <taxon>Micromonosporales</taxon>
        <taxon>Micromonosporaceae</taxon>
        <taxon>Actinoplanes</taxon>
    </lineage>
</organism>
<sequence length="65" mass="7119">MIVDAVVAGPAENPAAPVDVLLRRWPEATADGLWRRATLPMPVQETMVTHPLRAAARHEGPRRLS</sequence>
<feature type="region of interest" description="Disordered" evidence="1">
    <location>
        <begin position="46"/>
        <end position="65"/>
    </location>
</feature>
<dbReference type="EMBL" id="BOMF01000149">
    <property type="protein sequence ID" value="GID50390.1"/>
    <property type="molecule type" value="Genomic_DNA"/>
</dbReference>
<name>A0ABQ3WVW4_9ACTN</name>
<reference evidence="2" key="1">
    <citation type="submission" date="2021-01" db="EMBL/GenBank/DDBJ databases">
        <title>Whole genome shotgun sequence of Actinoplanes capillaceus NBRC 16408.</title>
        <authorList>
            <person name="Komaki H."/>
            <person name="Tamura T."/>
        </authorList>
    </citation>
    <scope>NUCLEOTIDE SEQUENCE [LARGE SCALE GENOMIC DNA]</scope>
    <source>
        <strain evidence="2">NBRC 16408</strain>
    </source>
</reference>
<gene>
    <name evidence="2" type="ORF">Aca07nite_76650</name>
</gene>
<proteinExistence type="predicted"/>
<accession>A0ABQ3WVW4</accession>
<dbReference type="RefSeq" id="WP_204300436.1">
    <property type="nucleotide sequence ID" value="NZ_BAAAGQ010000037.1"/>
</dbReference>
<evidence type="ECO:0000256" key="1">
    <source>
        <dbReference type="SAM" id="MobiDB-lite"/>
    </source>
</evidence>
<comment type="caution">
    <text evidence="2">The sequence shown here is derived from an EMBL/GenBank/DDBJ whole genome shotgun (WGS) entry which is preliminary data.</text>
</comment>
<feature type="compositionally biased region" description="Basic and acidic residues" evidence="1">
    <location>
        <begin position="56"/>
        <end position="65"/>
    </location>
</feature>